<proteinExistence type="predicted"/>
<dbReference type="EMBL" id="CP009920">
    <property type="protein sequence ID" value="AJI20785.1"/>
    <property type="molecule type" value="Genomic_DNA"/>
</dbReference>
<evidence type="ECO:0000259" key="1">
    <source>
        <dbReference type="Pfam" id="PF01521"/>
    </source>
</evidence>
<dbReference type="InterPro" id="IPR000361">
    <property type="entry name" value="ATAP_core_dom"/>
</dbReference>
<dbReference type="Gene3D" id="2.60.300.12">
    <property type="entry name" value="HesB-like domain"/>
    <property type="match status" value="1"/>
</dbReference>
<accession>A0A0B6A760</accession>
<dbReference type="Proteomes" id="UP000031829">
    <property type="component" value="Chromosome"/>
</dbReference>
<dbReference type="GeneID" id="93641541"/>
<dbReference type="InterPro" id="IPR035903">
    <property type="entry name" value="HesB-like_dom_sf"/>
</dbReference>
<sequence>MNIRVTPSAKEALRNVEQNQMIQLSFDRGSCDIVNTIYEMKIISKRSLQSYEKVVTVEDLEFIVDDDMEEVYDNELVIDHAAGAFIFKNHNQIFNNRVGLRYINS</sequence>
<feature type="domain" description="Core" evidence="1">
    <location>
        <begin position="1"/>
        <end position="100"/>
    </location>
</feature>
<protein>
    <submittedName>
        <fullName evidence="2">Iron-sulfur cluster biosynthesis family protein</fullName>
    </submittedName>
</protein>
<dbReference type="Pfam" id="PF01521">
    <property type="entry name" value="Fe-S_biosyn"/>
    <property type="match status" value="1"/>
</dbReference>
<dbReference type="KEGG" id="bmeg:BG04_3482"/>
<evidence type="ECO:0000313" key="3">
    <source>
        <dbReference type="Proteomes" id="UP000031829"/>
    </source>
</evidence>
<gene>
    <name evidence="2" type="ORF">BG04_3482</name>
</gene>
<organism evidence="2 3">
    <name type="scientific">Priestia megaterium (strain ATCC 14581 / DSM 32 / CCUG 1817 / JCM 2506 / NBRC 15308 / NCIMB 9376 / NCTC 10342 / NRRL B-14308 / VKM B-512 / Ford 19)</name>
    <name type="common">Bacillus megaterium</name>
    <dbReference type="NCBI Taxonomy" id="1348623"/>
    <lineage>
        <taxon>Bacteria</taxon>
        <taxon>Bacillati</taxon>
        <taxon>Bacillota</taxon>
        <taxon>Bacilli</taxon>
        <taxon>Bacillales</taxon>
        <taxon>Bacillaceae</taxon>
        <taxon>Priestia</taxon>
    </lineage>
</organism>
<reference evidence="2 3" key="1">
    <citation type="journal article" date="2015" name="Genome Announc.">
        <title>Complete genome sequences for 35 biothreat assay-relevant bacillus species.</title>
        <authorList>
            <person name="Johnson S.L."/>
            <person name="Daligault H.E."/>
            <person name="Davenport K.W."/>
            <person name="Jaissle J."/>
            <person name="Frey K.G."/>
            <person name="Ladner J.T."/>
            <person name="Broomall S.M."/>
            <person name="Bishop-Lilly K.A."/>
            <person name="Bruce D.C."/>
            <person name="Gibbons H.S."/>
            <person name="Coyne S.R."/>
            <person name="Lo C.C."/>
            <person name="Meincke L."/>
            <person name="Munk A.C."/>
            <person name="Koroleva G.I."/>
            <person name="Rosenzweig C.N."/>
            <person name="Palacios G.F."/>
            <person name="Redden C.L."/>
            <person name="Minogue T.D."/>
            <person name="Chain P.S."/>
        </authorList>
    </citation>
    <scope>NUCLEOTIDE SEQUENCE [LARGE SCALE GENOMIC DNA]</scope>
    <source>
        <strain evidence="3">ATCC 14581 / DSM 32 / JCM 2506 / NBRC 15308 / NCIMB 9376 / NCTC 10342 / NRRL B-14308 / VKM B-512</strain>
    </source>
</reference>
<evidence type="ECO:0000313" key="2">
    <source>
        <dbReference type="EMBL" id="AJI20785.1"/>
    </source>
</evidence>
<dbReference type="AlphaFoldDB" id="A0A0B6A760"/>
<dbReference type="HOGENOM" id="CLU_2231142_0_0_9"/>
<dbReference type="SUPFAM" id="SSF89360">
    <property type="entry name" value="HesB-like domain"/>
    <property type="match status" value="1"/>
</dbReference>
<name>A0A0B6A760_PRIM2</name>
<dbReference type="PATRIC" id="fig|592022.4.peg.1093"/>
<dbReference type="RefSeq" id="WP_013082158.1">
    <property type="nucleotide sequence ID" value="NZ_BCVB01000003.1"/>
</dbReference>